<keyword evidence="1" id="KW-0732">Signal</keyword>
<evidence type="ECO:0000313" key="3">
    <source>
        <dbReference type="Proteomes" id="UP000033633"/>
    </source>
</evidence>
<protein>
    <submittedName>
        <fullName evidence="2">Lipoprotein-related protein</fullName>
    </submittedName>
</protein>
<dbReference type="EMBL" id="JWYV01000002">
    <property type="protein sequence ID" value="KKD01100.1"/>
    <property type="molecule type" value="Genomic_DNA"/>
</dbReference>
<dbReference type="STRING" id="265726.KY46_04880"/>
<dbReference type="RefSeq" id="WP_046219470.1">
    <property type="nucleotide sequence ID" value="NZ_JWYV01000002.1"/>
</dbReference>
<dbReference type="PANTHER" id="PTHR38013">
    <property type="entry name" value="GLYCOPROTEIN/POLYSACCHARIDE METABOLISM"/>
    <property type="match status" value="1"/>
</dbReference>
<dbReference type="PANTHER" id="PTHR38013:SF1">
    <property type="entry name" value="GLYCOPROTEIN_POLYSACCHARIDE METABOLISM"/>
    <property type="match status" value="1"/>
</dbReference>
<evidence type="ECO:0000256" key="1">
    <source>
        <dbReference type="SAM" id="SignalP"/>
    </source>
</evidence>
<reference evidence="2 3" key="1">
    <citation type="submission" date="2014-12" db="EMBL/GenBank/DDBJ databases">
        <title>Mercury Reductase activity and rhizosphere competence traits in the genome of root associated Photobacterium halotolerans MELD1.</title>
        <authorList>
            <person name="Mathew D.C."/>
            <person name="Huang C.-C."/>
        </authorList>
    </citation>
    <scope>NUCLEOTIDE SEQUENCE [LARGE SCALE GENOMIC DNA]</scope>
    <source>
        <strain evidence="2 3">MELD1</strain>
    </source>
</reference>
<feature type="chain" id="PRO_5002496886" evidence="1">
    <location>
        <begin position="20"/>
        <end position="140"/>
    </location>
</feature>
<dbReference type="Proteomes" id="UP000033633">
    <property type="component" value="Unassembled WGS sequence"/>
</dbReference>
<dbReference type="PROSITE" id="PS51257">
    <property type="entry name" value="PROKAR_LIPOPROTEIN"/>
    <property type="match status" value="1"/>
</dbReference>
<gene>
    <name evidence="2" type="ORF">KY46_04880</name>
</gene>
<feature type="signal peptide" evidence="1">
    <location>
        <begin position="1"/>
        <end position="19"/>
    </location>
</feature>
<dbReference type="Pfam" id="PF09619">
    <property type="entry name" value="YscW"/>
    <property type="match status" value="1"/>
</dbReference>
<accession>A0A0F5VI04</accession>
<dbReference type="AlphaFoldDB" id="A0A0F5VI04"/>
<keyword evidence="3" id="KW-1185">Reference proteome</keyword>
<sequence length="140" mass="15382">MKKMFALLTLLVTAMVISACTNMINKDAGVGKVEGNLTYRERMALPDDALITVTLSDVSLMDAPAKVISRQSYLAAGKQVPFSFSLQYMEEEIKPSHTYAVSARIEVNGQLLFITDTANHVITDPAKTTQLDLMLVRVSQ</sequence>
<keyword evidence="2" id="KW-0449">Lipoprotein</keyword>
<organism evidence="2 3">
    <name type="scientific">Photobacterium halotolerans</name>
    <dbReference type="NCBI Taxonomy" id="265726"/>
    <lineage>
        <taxon>Bacteria</taxon>
        <taxon>Pseudomonadati</taxon>
        <taxon>Pseudomonadota</taxon>
        <taxon>Gammaproteobacteria</taxon>
        <taxon>Vibrionales</taxon>
        <taxon>Vibrionaceae</taxon>
        <taxon>Photobacterium</taxon>
    </lineage>
</organism>
<proteinExistence type="predicted"/>
<dbReference type="OrthoDB" id="5348860at2"/>
<name>A0A0F5VI04_9GAMM</name>
<dbReference type="InterPro" id="IPR053196">
    <property type="entry name" value="Lipoprotein_YbaY-like"/>
</dbReference>
<comment type="caution">
    <text evidence="2">The sequence shown here is derived from an EMBL/GenBank/DDBJ whole genome shotgun (WGS) entry which is preliminary data.</text>
</comment>
<dbReference type="PATRIC" id="fig|265726.11.peg.2342"/>
<dbReference type="InterPro" id="IPR039366">
    <property type="entry name" value="Pilotin"/>
</dbReference>
<evidence type="ECO:0000313" key="2">
    <source>
        <dbReference type="EMBL" id="KKD01100.1"/>
    </source>
</evidence>